<keyword evidence="5 9" id="KW-0812">Transmembrane</keyword>
<proteinExistence type="inferred from homology"/>
<name>A0ABV4UI70_9RHOO</name>
<evidence type="ECO:0000256" key="3">
    <source>
        <dbReference type="ARBA" id="ARBA00022475"/>
    </source>
</evidence>
<dbReference type="Proteomes" id="UP001574673">
    <property type="component" value="Unassembled WGS sequence"/>
</dbReference>
<feature type="transmembrane region" description="Helical" evidence="9">
    <location>
        <begin position="48"/>
        <end position="66"/>
    </location>
</feature>
<gene>
    <name evidence="11" type="ORF">ABCS64_10215</name>
</gene>
<keyword evidence="2 9" id="KW-0813">Transport</keyword>
<evidence type="ECO:0000256" key="6">
    <source>
        <dbReference type="ARBA" id="ARBA00022989"/>
    </source>
</evidence>
<dbReference type="PANTHER" id="PTHR35011:SF2">
    <property type="entry name" value="2,3-DIKETO-L-GULONATE TRAP TRANSPORTER SMALL PERMEASE PROTEIN YIAM"/>
    <property type="match status" value="1"/>
</dbReference>
<evidence type="ECO:0000256" key="7">
    <source>
        <dbReference type="ARBA" id="ARBA00023136"/>
    </source>
</evidence>
<comment type="subunit">
    <text evidence="9">The complex comprises the extracytoplasmic solute receptor protein and the two transmembrane proteins.</text>
</comment>
<evidence type="ECO:0000256" key="8">
    <source>
        <dbReference type="ARBA" id="ARBA00038436"/>
    </source>
</evidence>
<comment type="similarity">
    <text evidence="8 9">Belongs to the TRAP transporter small permease family.</text>
</comment>
<evidence type="ECO:0000256" key="4">
    <source>
        <dbReference type="ARBA" id="ARBA00022519"/>
    </source>
</evidence>
<feature type="transmembrane region" description="Helical" evidence="9">
    <location>
        <begin position="12"/>
        <end position="36"/>
    </location>
</feature>
<dbReference type="EMBL" id="JBEUWX010000002">
    <property type="protein sequence ID" value="MFA9950685.1"/>
    <property type="molecule type" value="Genomic_DNA"/>
</dbReference>
<feature type="transmembrane region" description="Helical" evidence="9">
    <location>
        <begin position="87"/>
        <end position="108"/>
    </location>
</feature>
<dbReference type="PANTHER" id="PTHR35011">
    <property type="entry name" value="2,3-DIKETO-L-GULONATE TRAP TRANSPORTER SMALL PERMEASE PROTEIN YIAM"/>
    <property type="match status" value="1"/>
</dbReference>
<keyword evidence="3" id="KW-1003">Cell membrane</keyword>
<evidence type="ECO:0000313" key="11">
    <source>
        <dbReference type="EMBL" id="MFA9950685.1"/>
    </source>
</evidence>
<evidence type="ECO:0000256" key="1">
    <source>
        <dbReference type="ARBA" id="ARBA00004429"/>
    </source>
</evidence>
<dbReference type="Pfam" id="PF04290">
    <property type="entry name" value="DctQ"/>
    <property type="match status" value="1"/>
</dbReference>
<reference evidence="12" key="1">
    <citation type="submission" date="2024-06" db="EMBL/GenBank/DDBJ databases">
        <title>Radixoralia hellwigii gen. nov., sp nov., isolated from a root canal in the human oral cavity.</title>
        <authorList>
            <person name="Bartsch S."/>
            <person name="Wittmer A."/>
            <person name="Schulz A.-K."/>
            <person name="Neumann-Schaal M."/>
            <person name="Wolf J."/>
            <person name="Gronow S."/>
            <person name="Tennert C."/>
            <person name="Haecker G."/>
            <person name="Cieplik F."/>
            <person name="Al-Ahmad A."/>
        </authorList>
    </citation>
    <scope>NUCLEOTIDE SEQUENCE [LARGE SCALE GENOMIC DNA]</scope>
    <source>
        <strain evidence="12">Wk13</strain>
    </source>
</reference>
<evidence type="ECO:0000256" key="2">
    <source>
        <dbReference type="ARBA" id="ARBA00022448"/>
    </source>
</evidence>
<sequence length="174" mass="20023">MNRLNLNLLFRSIEALMAFFLAVMIVLVFTNVVLRYVFSTGFEWSEEIARLCFIYLVYLGAIGAMRENQHLIIDSVLSRIPDIWQKAIYFLVQVGIIWMMVVLIRGSWQLVMQNLGDRWVATQFPIYLVYAVGLVTGVSIIVIALANLYRLVVLKRPVGELLSVRHEPEQDAMQ</sequence>
<feature type="transmembrane region" description="Helical" evidence="9">
    <location>
        <begin position="128"/>
        <end position="149"/>
    </location>
</feature>
<organism evidence="11 12">
    <name type="scientific">Dentiradicibacter hellwigii</name>
    <dbReference type="NCBI Taxonomy" id="3149053"/>
    <lineage>
        <taxon>Bacteria</taxon>
        <taxon>Pseudomonadati</taxon>
        <taxon>Pseudomonadota</taxon>
        <taxon>Betaproteobacteria</taxon>
        <taxon>Rhodocyclales</taxon>
        <taxon>Rhodocyclaceae</taxon>
        <taxon>Dentiradicibacter</taxon>
    </lineage>
</organism>
<comment type="subcellular location">
    <subcellularLocation>
        <location evidence="1 9">Cell inner membrane</location>
        <topology evidence="1 9">Multi-pass membrane protein</topology>
    </subcellularLocation>
</comment>
<evidence type="ECO:0000256" key="5">
    <source>
        <dbReference type="ARBA" id="ARBA00022692"/>
    </source>
</evidence>
<keyword evidence="7 9" id="KW-0472">Membrane</keyword>
<keyword evidence="4 9" id="KW-0997">Cell inner membrane</keyword>
<evidence type="ECO:0000259" key="10">
    <source>
        <dbReference type="Pfam" id="PF04290"/>
    </source>
</evidence>
<feature type="domain" description="Tripartite ATP-independent periplasmic transporters DctQ component" evidence="10">
    <location>
        <begin position="24"/>
        <end position="152"/>
    </location>
</feature>
<comment type="function">
    <text evidence="9">Part of the tripartite ATP-independent periplasmic (TRAP) transport system.</text>
</comment>
<protein>
    <recommendedName>
        <fullName evidence="9">TRAP transporter small permease protein</fullName>
    </recommendedName>
</protein>
<evidence type="ECO:0000256" key="9">
    <source>
        <dbReference type="RuleBase" id="RU369079"/>
    </source>
</evidence>
<comment type="caution">
    <text evidence="11">The sequence shown here is derived from an EMBL/GenBank/DDBJ whole genome shotgun (WGS) entry which is preliminary data.</text>
</comment>
<dbReference type="RefSeq" id="WP_418891725.1">
    <property type="nucleotide sequence ID" value="NZ_JBEUWX010000002.1"/>
</dbReference>
<keyword evidence="6 9" id="KW-1133">Transmembrane helix</keyword>
<evidence type="ECO:0000313" key="12">
    <source>
        <dbReference type="Proteomes" id="UP001574673"/>
    </source>
</evidence>
<accession>A0ABV4UI70</accession>
<keyword evidence="12" id="KW-1185">Reference proteome</keyword>
<dbReference type="InterPro" id="IPR055348">
    <property type="entry name" value="DctQ"/>
</dbReference>
<dbReference type="InterPro" id="IPR007387">
    <property type="entry name" value="TRAP_DctQ"/>
</dbReference>